<organism evidence="11">
    <name type="scientific">uncultured Xylanimonas sp</name>
    <dbReference type="NCBI Taxonomy" id="876087"/>
    <lineage>
        <taxon>Bacteria</taxon>
        <taxon>Bacillati</taxon>
        <taxon>Actinomycetota</taxon>
        <taxon>Actinomycetes</taxon>
        <taxon>Micrococcales</taxon>
        <taxon>Promicromonosporaceae</taxon>
        <taxon>Xylanimonas</taxon>
        <taxon>environmental samples</taxon>
    </lineage>
</organism>
<evidence type="ECO:0000256" key="3">
    <source>
        <dbReference type="ARBA" id="ARBA00012780"/>
    </source>
</evidence>
<evidence type="ECO:0000259" key="10">
    <source>
        <dbReference type="Pfam" id="PF17652"/>
    </source>
</evidence>
<protein>
    <recommendedName>
        <fullName evidence="3">glucan endo-1,3-beta-D-glucosidase</fullName>
        <ecNumber evidence="3">3.2.1.39</ecNumber>
    </recommendedName>
</protein>
<proteinExistence type="inferred from homology"/>
<dbReference type="GO" id="GO:0071555">
    <property type="term" value="P:cell wall organization"/>
    <property type="evidence" value="ECO:0007669"/>
    <property type="project" value="UniProtKB-KW"/>
</dbReference>
<comment type="catalytic activity">
    <reaction evidence="1">
        <text>Hydrolysis of (1-&gt;3)-beta-D-glucosidic linkages in (1-&gt;3)-beta-D-glucans.</text>
        <dbReference type="EC" id="3.2.1.39"/>
    </reaction>
</comment>
<dbReference type="PANTHER" id="PTHR31983">
    <property type="entry name" value="ENDO-1,3(4)-BETA-GLUCANASE 1"/>
    <property type="match status" value="1"/>
</dbReference>
<evidence type="ECO:0000256" key="9">
    <source>
        <dbReference type="SAM" id="MobiDB-lite"/>
    </source>
</evidence>
<feature type="region of interest" description="Disordered" evidence="9">
    <location>
        <begin position="117"/>
        <end position="143"/>
    </location>
</feature>
<evidence type="ECO:0000256" key="7">
    <source>
        <dbReference type="ARBA" id="ARBA00023316"/>
    </source>
</evidence>
<feature type="non-terminal residue" evidence="11">
    <location>
        <position position="1"/>
    </location>
</feature>
<keyword evidence="4" id="KW-0378">Hydrolase</keyword>
<keyword evidence="6" id="KW-0326">Glycosidase</keyword>
<keyword evidence="5" id="KW-0119">Carbohydrate metabolism</keyword>
<evidence type="ECO:0000256" key="5">
    <source>
        <dbReference type="ARBA" id="ARBA00023277"/>
    </source>
</evidence>
<evidence type="ECO:0000256" key="2">
    <source>
        <dbReference type="ARBA" id="ARBA00010730"/>
    </source>
</evidence>
<keyword evidence="7" id="KW-0961">Cell wall biogenesis/degradation</keyword>
<dbReference type="EC" id="3.2.1.39" evidence="3"/>
<name>A0A060CM60_9MICO</name>
<feature type="non-terminal residue" evidence="11">
    <location>
        <position position="143"/>
    </location>
</feature>
<dbReference type="Pfam" id="PF17652">
    <property type="entry name" value="Glyco_hydro81C"/>
    <property type="match status" value="1"/>
</dbReference>
<reference evidence="11" key="1">
    <citation type="journal article" date="2013" name="Environ. Microbiol.">
        <title>Seasonally variable intestinal metagenomes of the red palm weevil (Rhynchophorus ferrugineus).</title>
        <authorList>
            <person name="Jia S."/>
            <person name="Zhang X."/>
            <person name="Zhang G."/>
            <person name="Yin A."/>
            <person name="Zhang S."/>
            <person name="Li F."/>
            <person name="Wang L."/>
            <person name="Zhao D."/>
            <person name="Yun Q."/>
            <person name="Tala"/>
            <person name="Wang J."/>
            <person name="Sun G."/>
            <person name="Baabdullah M."/>
            <person name="Yu X."/>
            <person name="Hu S."/>
            <person name="Al-Mssallem I.S."/>
            <person name="Yu J."/>
        </authorList>
    </citation>
    <scope>NUCLEOTIDE SEQUENCE</scope>
</reference>
<dbReference type="PROSITE" id="PS52008">
    <property type="entry name" value="GH81"/>
    <property type="match status" value="1"/>
</dbReference>
<accession>A0A060CM60</accession>
<dbReference type="InterPro" id="IPR040720">
    <property type="entry name" value="GH81_C"/>
</dbReference>
<dbReference type="AlphaFoldDB" id="A0A060CM60"/>
<evidence type="ECO:0000256" key="1">
    <source>
        <dbReference type="ARBA" id="ARBA00000382"/>
    </source>
</evidence>
<evidence type="ECO:0000256" key="6">
    <source>
        <dbReference type="ARBA" id="ARBA00023295"/>
    </source>
</evidence>
<dbReference type="EMBL" id="KF126851">
    <property type="protein sequence ID" value="AIA94200.1"/>
    <property type="molecule type" value="Genomic_DNA"/>
</dbReference>
<comment type="similarity">
    <text evidence="2">Belongs to the glycosyl hydrolase 81 family.</text>
</comment>
<evidence type="ECO:0000313" key="11">
    <source>
        <dbReference type="EMBL" id="AIA94200.1"/>
    </source>
</evidence>
<evidence type="ECO:0000256" key="8">
    <source>
        <dbReference type="ARBA" id="ARBA00023326"/>
    </source>
</evidence>
<keyword evidence="8" id="KW-0624">Polysaccharide degradation</keyword>
<feature type="domain" description="Glycosyl hydrolase family 81 C-terminal" evidence="10">
    <location>
        <begin position="19"/>
        <end position="99"/>
    </location>
</feature>
<dbReference type="PANTHER" id="PTHR31983:SF0">
    <property type="entry name" value="GLUCAN ENDO-1,3-BETA-D-GLUCOSIDASE 2"/>
    <property type="match status" value="1"/>
</dbReference>
<dbReference type="GO" id="GO:0000272">
    <property type="term" value="P:polysaccharide catabolic process"/>
    <property type="evidence" value="ECO:0007669"/>
    <property type="project" value="UniProtKB-KW"/>
</dbReference>
<dbReference type="GO" id="GO:0042973">
    <property type="term" value="F:glucan endo-1,3-beta-D-glucosidase activity"/>
    <property type="evidence" value="ECO:0007669"/>
    <property type="project" value="UniProtKB-EC"/>
</dbReference>
<evidence type="ECO:0000256" key="4">
    <source>
        <dbReference type="ARBA" id="ARBA00022801"/>
    </source>
</evidence>
<sequence>ERCFVVDPVLHTVVGKAPAFGSEEANDHHFHYGYFLYAAGVVAADDPELAADLAPVVDLLAADVAAGAEAGGLPALRVFDVYAGHSWASGYAPFADGNEPGVGVRGRVRLERAGPVGAGVGRTRASRRRPGRMLGAEAASARA</sequence>
<dbReference type="GO" id="GO:0052861">
    <property type="term" value="F:endo-1,3(4)-beta-glucanase activity"/>
    <property type="evidence" value="ECO:0007669"/>
    <property type="project" value="InterPro"/>
</dbReference>
<dbReference type="InterPro" id="IPR005200">
    <property type="entry name" value="Endo-beta-glucanase"/>
</dbReference>